<dbReference type="GO" id="GO:0003682">
    <property type="term" value="F:chromatin binding"/>
    <property type="evidence" value="ECO:0007669"/>
    <property type="project" value="TreeGrafter"/>
</dbReference>
<dbReference type="PROSITE" id="PS51192">
    <property type="entry name" value="HELICASE_ATP_BIND_1"/>
    <property type="match status" value="1"/>
</dbReference>
<dbReference type="GO" id="GO:0016887">
    <property type="term" value="F:ATP hydrolysis activity"/>
    <property type="evidence" value="ECO:0007669"/>
    <property type="project" value="TreeGrafter"/>
</dbReference>
<feature type="domain" description="Helicase ATP-binding" evidence="18">
    <location>
        <begin position="1015"/>
        <end position="1197"/>
    </location>
</feature>
<evidence type="ECO:0000259" key="19">
    <source>
        <dbReference type="PROSITE" id="PS51194"/>
    </source>
</evidence>
<dbReference type="PRINTS" id="PR00503">
    <property type="entry name" value="BROMODOMAIN"/>
</dbReference>
<dbReference type="PROSITE" id="PS50014">
    <property type="entry name" value="BROMODOMAIN_2"/>
    <property type="match status" value="1"/>
</dbReference>
<feature type="compositionally biased region" description="Basic residues" evidence="13">
    <location>
        <begin position="1942"/>
        <end position="1953"/>
    </location>
</feature>
<dbReference type="OrthoDB" id="5857104at2759"/>
<dbReference type="Gene3D" id="2.30.42.10">
    <property type="match status" value="1"/>
</dbReference>
<dbReference type="InterPro" id="IPR036034">
    <property type="entry name" value="PDZ_sf"/>
</dbReference>
<dbReference type="GO" id="GO:0005524">
    <property type="term" value="F:ATP binding"/>
    <property type="evidence" value="ECO:0007669"/>
    <property type="project" value="UniProtKB-KW"/>
</dbReference>
<dbReference type="InterPro" id="IPR036427">
    <property type="entry name" value="Bromodomain-like_sf"/>
</dbReference>
<evidence type="ECO:0000256" key="3">
    <source>
        <dbReference type="ARBA" id="ARBA00022737"/>
    </source>
</evidence>
<feature type="compositionally biased region" description="Acidic residues" evidence="13">
    <location>
        <begin position="650"/>
        <end position="673"/>
    </location>
</feature>
<feature type="domain" description="PDZ" evidence="17">
    <location>
        <begin position="784"/>
        <end position="869"/>
    </location>
</feature>
<evidence type="ECO:0000256" key="11">
    <source>
        <dbReference type="PROSITE-ProRule" id="PRU00035"/>
    </source>
</evidence>
<evidence type="ECO:0000259" key="16">
    <source>
        <dbReference type="PROSITE" id="PS50016"/>
    </source>
</evidence>
<dbReference type="GeneID" id="20085725"/>
<feature type="compositionally biased region" description="Basic residues" evidence="13">
    <location>
        <begin position="2027"/>
        <end position="2037"/>
    </location>
</feature>
<evidence type="ECO:0000256" key="2">
    <source>
        <dbReference type="ARBA" id="ARBA00022723"/>
    </source>
</evidence>
<feature type="region of interest" description="Disordered" evidence="13">
    <location>
        <begin position="1"/>
        <end position="76"/>
    </location>
</feature>
<feature type="compositionally biased region" description="Acidic residues" evidence="13">
    <location>
        <begin position="56"/>
        <end position="65"/>
    </location>
</feature>
<dbReference type="InterPro" id="IPR011011">
    <property type="entry name" value="Znf_FYVE_PHD"/>
</dbReference>
<feature type="region of interest" description="Disordered" evidence="13">
    <location>
        <begin position="423"/>
        <end position="449"/>
    </location>
</feature>
<dbReference type="InterPro" id="IPR001965">
    <property type="entry name" value="Znf_PHD"/>
</dbReference>
<feature type="compositionally biased region" description="Basic and acidic residues" evidence="13">
    <location>
        <begin position="1"/>
        <end position="36"/>
    </location>
</feature>
<keyword evidence="3" id="KW-0677">Repeat</keyword>
<dbReference type="EMBL" id="KI913969">
    <property type="protein sequence ID" value="ETV98550.1"/>
    <property type="molecule type" value="Genomic_DNA"/>
</dbReference>
<dbReference type="InterPro" id="IPR013083">
    <property type="entry name" value="Znf_RING/FYVE/PHD"/>
</dbReference>
<dbReference type="InterPro" id="IPR019786">
    <property type="entry name" value="Zinc_finger_PHD-type_CS"/>
</dbReference>
<name>A0A024TWL3_9STRA</name>
<evidence type="ECO:0000256" key="7">
    <source>
        <dbReference type="ARBA" id="ARBA00022833"/>
    </source>
</evidence>
<dbReference type="InterPro" id="IPR049730">
    <property type="entry name" value="SNF2/RAD54-like_C"/>
</dbReference>
<dbReference type="CDD" id="cd04369">
    <property type="entry name" value="Bromodomain"/>
    <property type="match status" value="1"/>
</dbReference>
<dbReference type="Pfam" id="PF00439">
    <property type="entry name" value="Bromodomain"/>
    <property type="match status" value="1"/>
</dbReference>
<sequence length="2256" mass="253325">MSGRKRNEARMELQELQMDLKENMADVKVTTEPEKGRRGRRKSAKYEAVSYSKDDELSDDDDDPSEKETRRKTMAQEMNTIRKEFTLEVILGRRIHPKTGSFEYLCKLEGLSHLHMRWLTYEEVELFFPEGHIKRNKVQAYDKKCLQGGYVDTDEVDDLDIGNATVETILNHQAGVSSESMDKKIDDRRLNVPYARKYPRVTDVYLVQHHEAVMERCRGIIVRLMADPSAEPFLQPVNVSEVPEYLDVIYNPIDFGTILARLKKEVYYSGPIAVALFASDVRLVFANCREFNAEGSEIVAIADQLAKDFEKMFYEWIICPSAWKLLPSTGDAAEDAEILTQFHHELDESHALASWSPWDSGCSTCHSNDDLENMLLCDRCDNELHFHCLDPPLDETPEDEWYCPFCELRNTYEAMCLPKTSDEDDANATKNAPDQATHPVGSSASPTFPLVLSAPIPRDTKFLLDSDTRTTESRRQSLRLFGNHTVFLVQWKGLSIRNSTWERAEDIGDDDAIVRYFKTTKVPTEKEILQTTCQLPCCAKANNLKPQQPVGDNLNCAVDRFCTLGADHVGPCERTTTNTMSGNDLSLLGTPAYTHQKQLEQIRAQLFAFHCLLHHHAPDIRVLKQCGAATAAFAWTKELLNNEASKPKDEDQDYSEEEDESSDEDEDDDDNDNELLPQVHMPAYSQLFLEPDRPSDEADDEEDDANDDNDDARSRKQLPPEAQVASVLASMVEHVALGYASDLTRVPPKIKKPPVKRLPQIDMTSWSHFLMDTFGPHHRYTEYYVAIQKSIHGLGMRLGLSDDGVARVLGFQRLQNGQLGAAELTGVIAPGDVLVGINNTPTARMAFKQVVEMIGASKDYVLFTFHTTRPAPLFPPACVAKTIERRFLPLPPLDDEPEDDNDTDAAPPSKYIPYSYLIYESPLHVNGRKHKKFTALENYAAPTGPIQHVLAGIMKGTLDPHEHFASFLAVKKTSAASAQIVAKTPTEFVPYEQSPTFKGGRTLRAYQVDGLNWMISCWKAKRSCLLADEMGLGKTVQVVSFLEHLRTEEDIRGPFLVVVPLSTLQHWRREIEDWTDMNVCVYHDVGERGTKYTGKDLRSLIRMQGWYYPNMTHTKSVFKFNVCLTTFETILADFEEFESIHWRLLAVDEAHRLKSAGSRVLKQMRVLNVDRKLLLTGTPLQNNTQELWVLLNFLEPVIFDNMEEFNDKYGRLHSQEQVMQLQRMLTPYLLRRVKEDVEKSIPPKEETIIQVELTTLQKQYYRAIYEKNRSFLYLGTQNGLPTLNNLQLQLRKCCNHPFLIKGAEERELEALGAAPDPEKLMQTTIQASGKMVLVSKLLPKLKAEGHKVLIFSQFIRQLDLLERYCEHEGFIYERLDGSSMGTSRQAAIDRFSKKNSKSFIFLLSTKAGGVGINLIAADTVIIFDSDWNPQNDLQAQSRCHRIGQKKSVKIYRLVTRNSYESEMFDRASRKLGLEHAVLGTGSFSESHDMERPSAEMLVELLKKGAYGLMDDDDSASRSFVERDIETILKENAHVRIVNKQLDAVDEEGEDGDDAPIAKKSKKGGIVFDKTSFVAEGSTGDLSVNDPSFWEKVLGHISVEMLSKKLEDGSALASRQTKAKFMAQLQQALGQLIEDVRENKKEKDSIFQHEYEVAINMLQKLVAIKDQFSADQRKVFEKYIDQMSKSRVRSCRVNTVSLEDVSSPVRRSTKSTDGRRTRWKKLKTTNSLTASGESLADDFEGTSGDVCTLCGEGGVLLLCDGACHRSFHLDCVGLKDEPSDAKWHCPDCTAGKHRCLACGKVGKMGSEQGVTQCAMAKCGRFYHLNCMHSSNFHVEWVGKKRFRCPSHYCAVCKKGDSTKAHLLVCTHCPKGFHVKCLKNQRMLQLSSAYMICADHLEAGKGTVVQVDDNDADNAEEDDDEVEKDVADGQDPESSADEAPLALSKRHSRTIKRPKKLDSDDEDNQPLTKRSRSKAIVSTSAATFHKGKSSARWTKSSGAAAGDSSDEASVHEDGQDGDDLSDEDIASPVKKKRPIKNKKPATAPSQRRGKASSERADAAVDDDDVDVDGVCELCGRQATTNLPFAMPAIVVNKKRTVVHAACIPSTSTAKPAQVIQKAKTTTCSKCQSKGASIPCQSCRHVFHLHCAHADNGVFDADDEFTCHLHRCSCNDWVESAAVICMHCFAWFHPTCVDTKPEDSFCCTNCLETPAKRKRANDDEDILSDADEALDEAPTNKTPEKSGTSSRSSRRVRRSVGRP</sequence>
<proteinExistence type="predicted"/>
<gene>
    <name evidence="20" type="ORF">H310_08675</name>
</gene>
<feature type="compositionally biased region" description="Acidic residues" evidence="13">
    <location>
        <begin position="2013"/>
        <end position="2023"/>
    </location>
</feature>
<feature type="region of interest" description="Disordered" evidence="13">
    <location>
        <begin position="2211"/>
        <end position="2256"/>
    </location>
</feature>
<dbReference type="InterPro" id="IPR001487">
    <property type="entry name" value="Bromodomain"/>
</dbReference>
<dbReference type="CDD" id="cd17995">
    <property type="entry name" value="DEXHc_CHD6_7_8_9"/>
    <property type="match status" value="1"/>
</dbReference>
<feature type="domain" description="PHD-type" evidence="16">
    <location>
        <begin position="1743"/>
        <end position="1790"/>
    </location>
</feature>
<dbReference type="VEuPathDB" id="FungiDB:H310_08675"/>
<evidence type="ECO:0000256" key="13">
    <source>
        <dbReference type="SAM" id="MobiDB-lite"/>
    </source>
</evidence>
<dbReference type="GO" id="GO:0003677">
    <property type="term" value="F:DNA binding"/>
    <property type="evidence" value="ECO:0007669"/>
    <property type="project" value="TreeGrafter"/>
</dbReference>
<dbReference type="GO" id="GO:0000785">
    <property type="term" value="C:chromatin"/>
    <property type="evidence" value="ECO:0007669"/>
    <property type="project" value="TreeGrafter"/>
</dbReference>
<dbReference type="CDD" id="cd18793">
    <property type="entry name" value="SF2_C_SNF"/>
    <property type="match status" value="1"/>
</dbReference>
<dbReference type="SUPFAM" id="SSF52540">
    <property type="entry name" value="P-loop containing nucleoside triphosphate hydrolases"/>
    <property type="match status" value="2"/>
</dbReference>
<feature type="compositionally biased region" description="Acidic residues" evidence="13">
    <location>
        <begin position="1911"/>
        <end position="1934"/>
    </location>
</feature>
<dbReference type="InterPro" id="IPR055197">
    <property type="entry name" value="PHDvar_NSD"/>
</dbReference>
<dbReference type="SMART" id="SM00249">
    <property type="entry name" value="PHD"/>
    <property type="match status" value="6"/>
</dbReference>
<dbReference type="Pfam" id="PF00271">
    <property type="entry name" value="Helicase_C"/>
    <property type="match status" value="1"/>
</dbReference>
<dbReference type="InterPro" id="IPR038718">
    <property type="entry name" value="SNF2-like_sf"/>
</dbReference>
<evidence type="ECO:0000259" key="15">
    <source>
        <dbReference type="PROSITE" id="PS50014"/>
    </source>
</evidence>
<keyword evidence="6" id="KW-0378">Hydrolase</keyword>
<evidence type="ECO:0000256" key="12">
    <source>
        <dbReference type="PROSITE-ProRule" id="PRU00146"/>
    </source>
</evidence>
<evidence type="ECO:0000256" key="5">
    <source>
        <dbReference type="ARBA" id="ARBA00022771"/>
    </source>
</evidence>
<evidence type="ECO:0000313" key="20">
    <source>
        <dbReference type="EMBL" id="ETV98550.1"/>
    </source>
</evidence>
<dbReference type="SMART" id="SM00490">
    <property type="entry name" value="HELICc"/>
    <property type="match status" value="1"/>
</dbReference>
<dbReference type="CDD" id="cd15566">
    <property type="entry name" value="PHD3_NSD"/>
    <property type="match status" value="1"/>
</dbReference>
<dbReference type="Gene3D" id="3.30.40.10">
    <property type="entry name" value="Zinc/RING finger domain, C3HC4 (zinc finger)"/>
    <property type="match status" value="4"/>
</dbReference>
<keyword evidence="8" id="KW-0067">ATP-binding</keyword>
<keyword evidence="7" id="KW-0862">Zinc</keyword>
<dbReference type="Pfam" id="PF00595">
    <property type="entry name" value="PDZ"/>
    <property type="match status" value="1"/>
</dbReference>
<protein>
    <recommendedName>
        <fullName evidence="21">Chromodomain-helicase-DNA-binding protein 9</fullName>
    </recommendedName>
</protein>
<feature type="compositionally biased region" description="Basic residues" evidence="13">
    <location>
        <begin position="2245"/>
        <end position="2256"/>
    </location>
</feature>
<dbReference type="InterPro" id="IPR027417">
    <property type="entry name" value="P-loop_NTPase"/>
</dbReference>
<dbReference type="PROSITE" id="PS50016">
    <property type="entry name" value="ZF_PHD_2"/>
    <property type="match status" value="2"/>
</dbReference>
<dbReference type="eggNOG" id="KOG1081">
    <property type="taxonomic scope" value="Eukaryota"/>
</dbReference>
<feature type="region of interest" description="Disordered" evidence="13">
    <location>
        <begin position="690"/>
        <end position="722"/>
    </location>
</feature>
<keyword evidence="5 12" id="KW-0863">Zinc-finger</keyword>
<dbReference type="InterPro" id="IPR059153">
    <property type="entry name" value="NSD_PHD-1st"/>
</dbReference>
<feature type="compositionally biased region" description="Acidic residues" evidence="13">
    <location>
        <begin position="2215"/>
        <end position="2228"/>
    </location>
</feature>
<dbReference type="CDD" id="cd15543">
    <property type="entry name" value="PHD_RSF1"/>
    <property type="match status" value="1"/>
</dbReference>
<dbReference type="Pfam" id="PF00628">
    <property type="entry name" value="PHD"/>
    <property type="match status" value="1"/>
</dbReference>
<comment type="subcellular location">
    <subcellularLocation>
        <location evidence="1">Nucleus</location>
    </subcellularLocation>
</comment>
<dbReference type="eggNOG" id="KOG0384">
    <property type="taxonomic scope" value="Eukaryota"/>
</dbReference>
<dbReference type="SUPFAM" id="SSF54160">
    <property type="entry name" value="Chromo domain-like"/>
    <property type="match status" value="2"/>
</dbReference>
<dbReference type="InterPro" id="IPR016197">
    <property type="entry name" value="Chromo-like_dom_sf"/>
</dbReference>
<dbReference type="PANTHER" id="PTHR45623">
    <property type="entry name" value="CHROMODOMAIN-HELICASE-DNA-BINDING PROTEIN 3-RELATED-RELATED"/>
    <property type="match status" value="1"/>
</dbReference>
<dbReference type="GO" id="GO:0042393">
    <property type="term" value="F:histone binding"/>
    <property type="evidence" value="ECO:0007669"/>
    <property type="project" value="TreeGrafter"/>
</dbReference>
<feature type="domain" description="Chromo" evidence="14">
    <location>
        <begin position="458"/>
        <end position="528"/>
    </location>
</feature>
<accession>A0A024TWL3</accession>
<dbReference type="InterPro" id="IPR001650">
    <property type="entry name" value="Helicase_C-like"/>
</dbReference>
<dbReference type="InterPro" id="IPR001841">
    <property type="entry name" value="Znf_RING"/>
</dbReference>
<dbReference type="Gene3D" id="3.40.50.10810">
    <property type="entry name" value="Tandem AAA-ATPase domain"/>
    <property type="match status" value="1"/>
</dbReference>
<dbReference type="SMART" id="SM00298">
    <property type="entry name" value="CHROMO"/>
    <property type="match status" value="2"/>
</dbReference>
<dbReference type="SMART" id="SM00184">
    <property type="entry name" value="RING"/>
    <property type="match status" value="4"/>
</dbReference>
<keyword evidence="2" id="KW-0479">Metal-binding</keyword>
<evidence type="ECO:0008006" key="21">
    <source>
        <dbReference type="Google" id="ProtNLM"/>
    </source>
</evidence>
<organism evidence="20">
    <name type="scientific">Aphanomyces invadans</name>
    <dbReference type="NCBI Taxonomy" id="157072"/>
    <lineage>
        <taxon>Eukaryota</taxon>
        <taxon>Sar</taxon>
        <taxon>Stramenopiles</taxon>
        <taxon>Oomycota</taxon>
        <taxon>Saprolegniomycetes</taxon>
        <taxon>Saprolegniales</taxon>
        <taxon>Verrucalvaceae</taxon>
        <taxon>Aphanomyces</taxon>
    </lineage>
</organism>
<evidence type="ECO:0000256" key="6">
    <source>
        <dbReference type="ARBA" id="ARBA00022801"/>
    </source>
</evidence>
<evidence type="ECO:0000259" key="14">
    <source>
        <dbReference type="PROSITE" id="PS50013"/>
    </source>
</evidence>
<reference evidence="20" key="1">
    <citation type="submission" date="2013-12" db="EMBL/GenBank/DDBJ databases">
        <title>The Genome Sequence of Aphanomyces invadans NJM9701.</title>
        <authorList>
            <consortium name="The Broad Institute Genomics Platform"/>
            <person name="Russ C."/>
            <person name="Tyler B."/>
            <person name="van West P."/>
            <person name="Dieguez-Uribeondo J."/>
            <person name="Young S.K."/>
            <person name="Zeng Q."/>
            <person name="Gargeya S."/>
            <person name="Fitzgerald M."/>
            <person name="Abouelleil A."/>
            <person name="Alvarado L."/>
            <person name="Chapman S.B."/>
            <person name="Gainer-Dewar J."/>
            <person name="Goldberg J."/>
            <person name="Griggs A."/>
            <person name="Gujja S."/>
            <person name="Hansen M."/>
            <person name="Howarth C."/>
            <person name="Imamovic A."/>
            <person name="Ireland A."/>
            <person name="Larimer J."/>
            <person name="McCowan C."/>
            <person name="Murphy C."/>
            <person name="Pearson M."/>
            <person name="Poon T.W."/>
            <person name="Priest M."/>
            <person name="Roberts A."/>
            <person name="Saif S."/>
            <person name="Shea T."/>
            <person name="Sykes S."/>
            <person name="Wortman J."/>
            <person name="Nusbaum C."/>
            <person name="Birren B."/>
        </authorList>
    </citation>
    <scope>NUCLEOTIDE SEQUENCE [LARGE SCALE GENOMIC DNA]</scope>
    <source>
        <strain evidence="20">NJM9701</strain>
    </source>
</reference>
<dbReference type="InterPro" id="IPR014001">
    <property type="entry name" value="Helicase_ATP-bd"/>
</dbReference>
<dbReference type="PROSITE" id="PS01359">
    <property type="entry name" value="ZF_PHD_1"/>
    <property type="match status" value="2"/>
</dbReference>
<evidence type="ECO:0000256" key="10">
    <source>
        <dbReference type="ARBA" id="ARBA00023242"/>
    </source>
</evidence>
<dbReference type="Gene3D" id="3.40.50.300">
    <property type="entry name" value="P-loop containing nucleotide triphosphate hydrolases"/>
    <property type="match status" value="1"/>
</dbReference>
<dbReference type="CDD" id="cd00136">
    <property type="entry name" value="PDZ_canonical"/>
    <property type="match status" value="1"/>
</dbReference>
<keyword evidence="9 11" id="KW-0103">Bromodomain</keyword>
<keyword evidence="10" id="KW-0539">Nucleus</keyword>
<evidence type="ECO:0000256" key="8">
    <source>
        <dbReference type="ARBA" id="ARBA00022840"/>
    </source>
</evidence>
<feature type="compositionally biased region" description="Polar residues" evidence="13">
    <location>
        <begin position="428"/>
        <end position="446"/>
    </location>
</feature>
<dbReference type="SMART" id="SM00297">
    <property type="entry name" value="BROMO"/>
    <property type="match status" value="1"/>
</dbReference>
<evidence type="ECO:0000256" key="4">
    <source>
        <dbReference type="ARBA" id="ARBA00022741"/>
    </source>
</evidence>
<dbReference type="InterPro" id="IPR019787">
    <property type="entry name" value="Znf_PHD-finger"/>
</dbReference>
<evidence type="ECO:0000259" key="18">
    <source>
        <dbReference type="PROSITE" id="PS51192"/>
    </source>
</evidence>
<dbReference type="PROSITE" id="PS50013">
    <property type="entry name" value="CHROMO_2"/>
    <property type="match status" value="1"/>
</dbReference>
<dbReference type="SUPFAM" id="SSF50156">
    <property type="entry name" value="PDZ domain-like"/>
    <property type="match status" value="1"/>
</dbReference>
<feature type="region of interest" description="Disordered" evidence="13">
    <location>
        <begin position="643"/>
        <end position="676"/>
    </location>
</feature>
<feature type="domain" description="PHD-type" evidence="16">
    <location>
        <begin position="359"/>
        <end position="409"/>
    </location>
</feature>
<dbReference type="Pfam" id="PF23004">
    <property type="entry name" value="PHDvar_NSD"/>
    <property type="match status" value="1"/>
</dbReference>
<dbReference type="PANTHER" id="PTHR45623:SF11">
    <property type="entry name" value="KISMET, ISOFORM C"/>
    <property type="match status" value="1"/>
</dbReference>
<dbReference type="Pfam" id="PF23011">
    <property type="entry name" value="PHD-1st_NSD"/>
    <property type="match status" value="1"/>
</dbReference>
<dbReference type="Gene3D" id="1.20.920.10">
    <property type="entry name" value="Bromodomain-like"/>
    <property type="match status" value="1"/>
</dbReference>
<keyword evidence="4" id="KW-0547">Nucleotide-binding</keyword>
<dbReference type="Gene3D" id="2.40.50.40">
    <property type="match status" value="2"/>
</dbReference>
<dbReference type="InterPro" id="IPR001478">
    <property type="entry name" value="PDZ"/>
</dbReference>
<dbReference type="SUPFAM" id="SSF47370">
    <property type="entry name" value="Bromodomain"/>
    <property type="match status" value="1"/>
</dbReference>
<dbReference type="GO" id="GO:0005634">
    <property type="term" value="C:nucleus"/>
    <property type="evidence" value="ECO:0007669"/>
    <property type="project" value="UniProtKB-SubCell"/>
</dbReference>
<feature type="region of interest" description="Disordered" evidence="13">
    <location>
        <begin position="1911"/>
        <end position="2058"/>
    </location>
</feature>
<dbReference type="CDD" id="cd15565">
    <property type="entry name" value="PHD2_NSD"/>
    <property type="match status" value="1"/>
</dbReference>
<dbReference type="Pfam" id="PF00385">
    <property type="entry name" value="Chromo"/>
    <property type="match status" value="1"/>
</dbReference>
<dbReference type="PROSITE" id="PS51194">
    <property type="entry name" value="HELICASE_CTER"/>
    <property type="match status" value="1"/>
</dbReference>
<dbReference type="PROSITE" id="PS50106">
    <property type="entry name" value="PDZ"/>
    <property type="match status" value="1"/>
</dbReference>
<dbReference type="GO" id="GO:0140658">
    <property type="term" value="F:ATP-dependent chromatin remodeler activity"/>
    <property type="evidence" value="ECO:0007669"/>
    <property type="project" value="TreeGrafter"/>
</dbReference>
<feature type="compositionally biased region" description="Acidic residues" evidence="13">
    <location>
        <begin position="697"/>
        <end position="710"/>
    </location>
</feature>
<evidence type="ECO:0000259" key="17">
    <source>
        <dbReference type="PROSITE" id="PS50106"/>
    </source>
</evidence>
<dbReference type="InterPro" id="IPR000330">
    <property type="entry name" value="SNF2_N"/>
</dbReference>
<dbReference type="SUPFAM" id="SSF57903">
    <property type="entry name" value="FYVE/PHD zinc finger"/>
    <property type="match status" value="3"/>
</dbReference>
<dbReference type="SMART" id="SM00487">
    <property type="entry name" value="DEXDc"/>
    <property type="match status" value="1"/>
</dbReference>
<dbReference type="RefSeq" id="XP_008872747.1">
    <property type="nucleotide sequence ID" value="XM_008874525.1"/>
</dbReference>
<evidence type="ECO:0000256" key="1">
    <source>
        <dbReference type="ARBA" id="ARBA00004123"/>
    </source>
</evidence>
<dbReference type="InterPro" id="IPR055198">
    <property type="entry name" value="NSD_PHD"/>
</dbReference>
<dbReference type="GO" id="GO:0008270">
    <property type="term" value="F:zinc ion binding"/>
    <property type="evidence" value="ECO:0007669"/>
    <property type="project" value="UniProtKB-KW"/>
</dbReference>
<evidence type="ECO:0000256" key="9">
    <source>
        <dbReference type="ARBA" id="ARBA00023117"/>
    </source>
</evidence>
<dbReference type="Pfam" id="PF22908">
    <property type="entry name" value="PHD_NSD"/>
    <property type="match status" value="1"/>
</dbReference>
<dbReference type="InterPro" id="IPR023780">
    <property type="entry name" value="Chromo_domain"/>
</dbReference>
<feature type="domain" description="Helicase C-terminal" evidence="19">
    <location>
        <begin position="1333"/>
        <end position="1490"/>
    </location>
</feature>
<dbReference type="Pfam" id="PF00176">
    <property type="entry name" value="SNF2-rel_dom"/>
    <property type="match status" value="1"/>
</dbReference>
<dbReference type="InterPro" id="IPR000953">
    <property type="entry name" value="Chromo/chromo_shadow_dom"/>
</dbReference>
<dbReference type="STRING" id="157072.A0A024TWL3"/>
<feature type="domain" description="Bromo" evidence="15">
    <location>
        <begin position="225"/>
        <end position="299"/>
    </location>
</feature>